<dbReference type="AlphaFoldDB" id="A0A0G1UVV7"/>
<dbReference type="Proteomes" id="UP000034694">
    <property type="component" value="Unassembled WGS sequence"/>
</dbReference>
<sequence length="89" mass="9949">MNLEERAKNIAWDVVNQNREFFDSITKQCAVDILSQTLLTFAVEVRKQTKKEDAKIADIKASALHQSGHEGLANIAHSIAAIIREGYQP</sequence>
<comment type="caution">
    <text evidence="1">The sequence shown here is derived from an EMBL/GenBank/DDBJ whole genome shotgun (WGS) entry which is preliminary data.</text>
</comment>
<protein>
    <submittedName>
        <fullName evidence="1">Uncharacterized protein</fullName>
    </submittedName>
</protein>
<proteinExistence type="predicted"/>
<evidence type="ECO:0000313" key="2">
    <source>
        <dbReference type="Proteomes" id="UP000034694"/>
    </source>
</evidence>
<evidence type="ECO:0000313" key="1">
    <source>
        <dbReference type="EMBL" id="KKU98282.1"/>
    </source>
</evidence>
<gene>
    <name evidence="1" type="ORF">UY28_C0004G0020</name>
</gene>
<accession>A0A0G1UVV7</accession>
<organism evidence="1 2">
    <name type="scientific">Candidatus Amesbacteria bacterium GW2011_GWB1_48_13</name>
    <dbReference type="NCBI Taxonomy" id="1618362"/>
    <lineage>
        <taxon>Bacteria</taxon>
        <taxon>Candidatus Amesiibacteriota</taxon>
    </lineage>
</organism>
<dbReference type="EMBL" id="LCPK01000004">
    <property type="protein sequence ID" value="KKU98282.1"/>
    <property type="molecule type" value="Genomic_DNA"/>
</dbReference>
<reference evidence="1 2" key="1">
    <citation type="journal article" date="2015" name="Nature">
        <title>rRNA introns, odd ribosomes, and small enigmatic genomes across a large radiation of phyla.</title>
        <authorList>
            <person name="Brown C.T."/>
            <person name="Hug L.A."/>
            <person name="Thomas B.C."/>
            <person name="Sharon I."/>
            <person name="Castelle C.J."/>
            <person name="Singh A."/>
            <person name="Wilkins M.J."/>
            <person name="Williams K.H."/>
            <person name="Banfield J.F."/>
        </authorList>
    </citation>
    <scope>NUCLEOTIDE SEQUENCE [LARGE SCALE GENOMIC DNA]</scope>
</reference>
<name>A0A0G1UVV7_9BACT</name>